<dbReference type="EMBL" id="JAIRBM010000008">
    <property type="protein sequence ID" value="MBZ6077078.1"/>
    <property type="molecule type" value="Genomic_DNA"/>
</dbReference>
<keyword evidence="1" id="KW-1133">Transmembrane helix</keyword>
<feature type="transmembrane region" description="Helical" evidence="1">
    <location>
        <begin position="69"/>
        <end position="94"/>
    </location>
</feature>
<dbReference type="Proteomes" id="UP000704176">
    <property type="component" value="Unassembled WGS sequence"/>
</dbReference>
<reference evidence="2 3" key="1">
    <citation type="submission" date="2021-09" db="EMBL/GenBank/DDBJ databases">
        <title>The complete genome sequence of a new microorganism.</title>
        <authorList>
            <person name="Zi Z."/>
        </authorList>
    </citation>
    <scope>NUCLEOTIDE SEQUENCE [LARGE SCALE GENOMIC DNA]</scope>
    <source>
        <strain evidence="2 3">WGZ8</strain>
    </source>
</reference>
<protein>
    <submittedName>
        <fullName evidence="2">Uncharacterized protein</fullName>
    </submittedName>
</protein>
<dbReference type="RefSeq" id="WP_224313394.1">
    <property type="nucleotide sequence ID" value="NZ_JAIRBM010000008.1"/>
</dbReference>
<accession>A0ABS7VQ84</accession>
<feature type="transmembrane region" description="Helical" evidence="1">
    <location>
        <begin position="23"/>
        <end position="48"/>
    </location>
</feature>
<keyword evidence="3" id="KW-1185">Reference proteome</keyword>
<evidence type="ECO:0000313" key="2">
    <source>
        <dbReference type="EMBL" id="MBZ6077078.1"/>
    </source>
</evidence>
<gene>
    <name evidence="2" type="ORF">K9B37_12400</name>
</gene>
<sequence>MADLLIAIARAIVEMLIQSVLELVMLGILRILHVTASIALTIFTFGRIQAEPVAHPQSSKPFSIYRQNGSIIIGVGHAVLVGLTLWIAIGWIVIGFVRSD</sequence>
<keyword evidence="1" id="KW-0472">Membrane</keyword>
<comment type="caution">
    <text evidence="2">The sequence shown here is derived from an EMBL/GenBank/DDBJ whole genome shotgun (WGS) entry which is preliminary data.</text>
</comment>
<organism evidence="2 3">
    <name type="scientific">Microvirga puerhi</name>
    <dbReference type="NCBI Taxonomy" id="2876078"/>
    <lineage>
        <taxon>Bacteria</taxon>
        <taxon>Pseudomonadati</taxon>
        <taxon>Pseudomonadota</taxon>
        <taxon>Alphaproteobacteria</taxon>
        <taxon>Hyphomicrobiales</taxon>
        <taxon>Methylobacteriaceae</taxon>
        <taxon>Microvirga</taxon>
    </lineage>
</organism>
<evidence type="ECO:0000256" key="1">
    <source>
        <dbReference type="SAM" id="Phobius"/>
    </source>
</evidence>
<evidence type="ECO:0000313" key="3">
    <source>
        <dbReference type="Proteomes" id="UP000704176"/>
    </source>
</evidence>
<keyword evidence="1" id="KW-0812">Transmembrane</keyword>
<proteinExistence type="predicted"/>
<name>A0ABS7VQ84_9HYPH</name>